<sequence length="584" mass="64932">MSRRSGILGLPDVVLGQICSQFCPHCCGEDCAGGSELPDSFRGPEYFGTLVALTQVNVRIGGLAQMARLHVFCGRRDSLPLLARTLVERPALAAHIRVVRLGDRDRDSHHGCILRELATPQAVERLKALLALELGADFDILCARGEQRLLAPFKQLPLTEDSFFSAPRAADIFLGVRGDRLPMWIPGDSNLLTVSPCHLGRDRIANARFNAFLLFKLAKKIQCIAILSEWPLAVFPEPKPGPKIKVKQAASVVDLGPLPAVEELRLDSSNDNPHFRSHKCLVDIRKCAGLLSHLTGLCILDIRGGHNVLSHEQVLSCRPALVNITVLNLTATSKSTLDDILLCCSPRSLKHFRFTIPPVADGTLRHGNDIQGSEIINLLTEHRHCKTLETLHIDTSESVMFAADPDDIRLEFKTVDTLSHFASLRHLTISADSIYYPSLYPRVLLRDPNTGKMGNRLIRFLPSRLESLEITGIYAIYSGDVNRLADECFRRGRLQNLKKVTLKGHRGNMLRPLGGIPYPVPEYDDPEHGFDDWYEMAYEDQNPGSEIDKDIAGCFEAAGVEYGFDMPEFYFDAFAGDWDKDPRA</sequence>
<dbReference type="EMBL" id="MU857123">
    <property type="protein sequence ID" value="KAK4149792.1"/>
    <property type="molecule type" value="Genomic_DNA"/>
</dbReference>
<accession>A0AAN6VE59</accession>
<dbReference type="AlphaFoldDB" id="A0AAN6VE59"/>
<proteinExistence type="predicted"/>
<dbReference type="Proteomes" id="UP001302745">
    <property type="component" value="Unassembled WGS sequence"/>
</dbReference>
<evidence type="ECO:0000313" key="2">
    <source>
        <dbReference type="Proteomes" id="UP001302745"/>
    </source>
</evidence>
<keyword evidence="2" id="KW-1185">Reference proteome</keyword>
<dbReference type="SUPFAM" id="SSF52047">
    <property type="entry name" value="RNI-like"/>
    <property type="match status" value="1"/>
</dbReference>
<name>A0AAN6VE59_9PEZI</name>
<organism evidence="1 2">
    <name type="scientific">Chaetomidium leptoderma</name>
    <dbReference type="NCBI Taxonomy" id="669021"/>
    <lineage>
        <taxon>Eukaryota</taxon>
        <taxon>Fungi</taxon>
        <taxon>Dikarya</taxon>
        <taxon>Ascomycota</taxon>
        <taxon>Pezizomycotina</taxon>
        <taxon>Sordariomycetes</taxon>
        <taxon>Sordariomycetidae</taxon>
        <taxon>Sordariales</taxon>
        <taxon>Chaetomiaceae</taxon>
        <taxon>Chaetomidium</taxon>
    </lineage>
</organism>
<gene>
    <name evidence="1" type="ORF">C8A00DRAFT_18573</name>
</gene>
<protein>
    <submittedName>
        <fullName evidence="1">Uncharacterized protein</fullName>
    </submittedName>
</protein>
<evidence type="ECO:0000313" key="1">
    <source>
        <dbReference type="EMBL" id="KAK4149792.1"/>
    </source>
</evidence>
<comment type="caution">
    <text evidence="1">The sequence shown here is derived from an EMBL/GenBank/DDBJ whole genome shotgun (WGS) entry which is preliminary data.</text>
</comment>
<reference evidence="1" key="1">
    <citation type="journal article" date="2023" name="Mol. Phylogenet. Evol.">
        <title>Genome-scale phylogeny and comparative genomics of the fungal order Sordariales.</title>
        <authorList>
            <person name="Hensen N."/>
            <person name="Bonometti L."/>
            <person name="Westerberg I."/>
            <person name="Brannstrom I.O."/>
            <person name="Guillou S."/>
            <person name="Cros-Aarteil S."/>
            <person name="Calhoun S."/>
            <person name="Haridas S."/>
            <person name="Kuo A."/>
            <person name="Mondo S."/>
            <person name="Pangilinan J."/>
            <person name="Riley R."/>
            <person name="LaButti K."/>
            <person name="Andreopoulos B."/>
            <person name="Lipzen A."/>
            <person name="Chen C."/>
            <person name="Yan M."/>
            <person name="Daum C."/>
            <person name="Ng V."/>
            <person name="Clum A."/>
            <person name="Steindorff A."/>
            <person name="Ohm R.A."/>
            <person name="Martin F."/>
            <person name="Silar P."/>
            <person name="Natvig D.O."/>
            <person name="Lalanne C."/>
            <person name="Gautier V."/>
            <person name="Ament-Velasquez S.L."/>
            <person name="Kruys A."/>
            <person name="Hutchinson M.I."/>
            <person name="Powell A.J."/>
            <person name="Barry K."/>
            <person name="Miller A.N."/>
            <person name="Grigoriev I.V."/>
            <person name="Debuchy R."/>
            <person name="Gladieux P."/>
            <person name="Hiltunen Thoren M."/>
            <person name="Johannesson H."/>
        </authorList>
    </citation>
    <scope>NUCLEOTIDE SEQUENCE</scope>
    <source>
        <strain evidence="1">CBS 538.74</strain>
    </source>
</reference>
<reference evidence="1" key="2">
    <citation type="submission" date="2023-05" db="EMBL/GenBank/DDBJ databases">
        <authorList>
            <consortium name="Lawrence Berkeley National Laboratory"/>
            <person name="Steindorff A."/>
            <person name="Hensen N."/>
            <person name="Bonometti L."/>
            <person name="Westerberg I."/>
            <person name="Brannstrom I.O."/>
            <person name="Guillou S."/>
            <person name="Cros-Aarteil S."/>
            <person name="Calhoun S."/>
            <person name="Haridas S."/>
            <person name="Kuo A."/>
            <person name="Mondo S."/>
            <person name="Pangilinan J."/>
            <person name="Riley R."/>
            <person name="Labutti K."/>
            <person name="Andreopoulos B."/>
            <person name="Lipzen A."/>
            <person name="Chen C."/>
            <person name="Yanf M."/>
            <person name="Daum C."/>
            <person name="Ng V."/>
            <person name="Clum A."/>
            <person name="Ohm R."/>
            <person name="Martin F."/>
            <person name="Silar P."/>
            <person name="Natvig D."/>
            <person name="Lalanne C."/>
            <person name="Gautier V."/>
            <person name="Ament-Velasquez S.L."/>
            <person name="Kruys A."/>
            <person name="Hutchinson M.I."/>
            <person name="Powell A.J."/>
            <person name="Barry K."/>
            <person name="Miller A.N."/>
            <person name="Grigoriev I.V."/>
            <person name="Debuchy R."/>
            <person name="Gladieux P."/>
            <person name="Thoren M.H."/>
            <person name="Johannesson H."/>
        </authorList>
    </citation>
    <scope>NUCLEOTIDE SEQUENCE</scope>
    <source>
        <strain evidence="1">CBS 538.74</strain>
    </source>
</reference>